<protein>
    <submittedName>
        <fullName evidence="1">Uncharacterized protein</fullName>
    </submittedName>
</protein>
<dbReference type="EMBL" id="JH000108">
    <property type="protein sequence ID" value="EGW06472.1"/>
    <property type="molecule type" value="Genomic_DNA"/>
</dbReference>
<accession>G3H1T0</accession>
<sequence length="126" mass="13870">MKFSVFKSLRRPLATVKSYSTEWIKSAFIHLPQPYLQGPKYGLGFKGVIPLTLAWHSSGYSGKKAHQQERQEAEPKVGWYTYLTALLGVYSGGRSPGQELGTHLLGGADPCYTASSQESAENVFSL</sequence>
<evidence type="ECO:0000313" key="2">
    <source>
        <dbReference type="Proteomes" id="UP000001075"/>
    </source>
</evidence>
<gene>
    <name evidence="1" type="ORF">I79_004113</name>
</gene>
<organism evidence="1 2">
    <name type="scientific">Cricetulus griseus</name>
    <name type="common">Chinese hamster</name>
    <name type="synonym">Cricetulus barabensis griseus</name>
    <dbReference type="NCBI Taxonomy" id="10029"/>
    <lineage>
        <taxon>Eukaryota</taxon>
        <taxon>Metazoa</taxon>
        <taxon>Chordata</taxon>
        <taxon>Craniata</taxon>
        <taxon>Vertebrata</taxon>
        <taxon>Euteleostomi</taxon>
        <taxon>Mammalia</taxon>
        <taxon>Eutheria</taxon>
        <taxon>Euarchontoglires</taxon>
        <taxon>Glires</taxon>
        <taxon>Rodentia</taxon>
        <taxon>Myomorpha</taxon>
        <taxon>Muroidea</taxon>
        <taxon>Cricetidae</taxon>
        <taxon>Cricetinae</taxon>
        <taxon>Cricetulus</taxon>
    </lineage>
</organism>
<dbReference type="InParanoid" id="G3H1T0"/>
<name>G3H1T0_CRIGR</name>
<dbReference type="Proteomes" id="UP000001075">
    <property type="component" value="Unassembled WGS sequence"/>
</dbReference>
<reference evidence="2" key="1">
    <citation type="journal article" date="2011" name="Nat. Biotechnol.">
        <title>The genomic sequence of the Chinese hamster ovary (CHO)-K1 cell line.</title>
        <authorList>
            <person name="Xu X."/>
            <person name="Nagarajan H."/>
            <person name="Lewis N.E."/>
            <person name="Pan S."/>
            <person name="Cai Z."/>
            <person name="Liu X."/>
            <person name="Chen W."/>
            <person name="Xie M."/>
            <person name="Wang W."/>
            <person name="Hammond S."/>
            <person name="Andersen M.R."/>
            <person name="Neff N."/>
            <person name="Passarelli B."/>
            <person name="Koh W."/>
            <person name="Fan H.C."/>
            <person name="Wang J."/>
            <person name="Gui Y."/>
            <person name="Lee K.H."/>
            <person name="Betenbaugh M.J."/>
            <person name="Quake S.R."/>
            <person name="Famili I."/>
            <person name="Palsson B.O."/>
            <person name="Wang J."/>
        </authorList>
    </citation>
    <scope>NUCLEOTIDE SEQUENCE [LARGE SCALE GENOMIC DNA]</scope>
    <source>
        <strain evidence="2">CHO K1 cell line</strain>
    </source>
</reference>
<proteinExistence type="predicted"/>
<evidence type="ECO:0000313" key="1">
    <source>
        <dbReference type="EMBL" id="EGW06472.1"/>
    </source>
</evidence>
<dbReference type="AlphaFoldDB" id="G3H1T0"/>